<name>A0A814D1A7_9BILA</name>
<comment type="similarity">
    <text evidence="1">Belongs to the eukaryotic initiation factor 4E family.</text>
</comment>
<sequence length="228" mass="26108">MSTTNDQVQKNDQSETKISENENKENTPSPTLFLSQISNSPLEYGYSFWFSKRPSKNANSTNATQATPANYDANLKLVGTFNTVEKFWYYYAHMTRPHDLVGHADILMFKEGMRPLWEDDANKNGGKWIVRLKKGLANRCWENLILAILGEQFMVGEEICGAVVSCRYQEDLISIWNKTCSNQAVTSRIKDTLKRILNLPPSTILEYKSHNDSLKDNSSFRNTLYCDK</sequence>
<proteinExistence type="inferred from homology"/>
<evidence type="ECO:0000256" key="2">
    <source>
        <dbReference type="SAM" id="MobiDB-lite"/>
    </source>
</evidence>
<dbReference type="FunFam" id="3.30.760.10:FF:000043">
    <property type="entry name" value="Predicted protein"/>
    <property type="match status" value="1"/>
</dbReference>
<reference evidence="3" key="1">
    <citation type="submission" date="2021-02" db="EMBL/GenBank/DDBJ databases">
        <authorList>
            <person name="Nowell W R."/>
        </authorList>
    </citation>
    <scope>NUCLEOTIDE SEQUENCE</scope>
    <source>
        <strain evidence="3">Ploen Becks lab</strain>
    </source>
</reference>
<evidence type="ECO:0000256" key="1">
    <source>
        <dbReference type="RuleBase" id="RU004374"/>
    </source>
</evidence>
<feature type="compositionally biased region" description="Basic and acidic residues" evidence="2">
    <location>
        <begin position="12"/>
        <end position="25"/>
    </location>
</feature>
<feature type="region of interest" description="Disordered" evidence="2">
    <location>
        <begin position="1"/>
        <end position="32"/>
    </location>
</feature>
<dbReference type="InterPro" id="IPR023398">
    <property type="entry name" value="TIF_eIF4e-like"/>
</dbReference>
<dbReference type="GO" id="GO:0003743">
    <property type="term" value="F:translation initiation factor activity"/>
    <property type="evidence" value="ECO:0007669"/>
    <property type="project" value="UniProtKB-KW"/>
</dbReference>
<evidence type="ECO:0000313" key="4">
    <source>
        <dbReference type="Proteomes" id="UP000663879"/>
    </source>
</evidence>
<dbReference type="GO" id="GO:0016281">
    <property type="term" value="C:eukaryotic translation initiation factor 4F complex"/>
    <property type="evidence" value="ECO:0007669"/>
    <property type="project" value="TreeGrafter"/>
</dbReference>
<dbReference type="SUPFAM" id="SSF55418">
    <property type="entry name" value="eIF4e-like"/>
    <property type="match status" value="1"/>
</dbReference>
<dbReference type="PROSITE" id="PS00813">
    <property type="entry name" value="IF4E"/>
    <property type="match status" value="1"/>
</dbReference>
<dbReference type="PANTHER" id="PTHR11960">
    <property type="entry name" value="EUKARYOTIC TRANSLATION INITIATION FACTOR 4E RELATED"/>
    <property type="match status" value="1"/>
</dbReference>
<dbReference type="OrthoDB" id="590761at2759"/>
<keyword evidence="4" id="KW-1185">Reference proteome</keyword>
<dbReference type="InterPro" id="IPR001040">
    <property type="entry name" value="TIF_eIF_4E"/>
</dbReference>
<comment type="caution">
    <text evidence="3">The sequence shown here is derived from an EMBL/GenBank/DDBJ whole genome shotgun (WGS) entry which is preliminary data.</text>
</comment>
<dbReference type="AlphaFoldDB" id="A0A814D1A7"/>
<dbReference type="GO" id="GO:0000340">
    <property type="term" value="F:RNA 7-methylguanosine cap binding"/>
    <property type="evidence" value="ECO:0007669"/>
    <property type="project" value="TreeGrafter"/>
</dbReference>
<dbReference type="PANTHER" id="PTHR11960:SF18">
    <property type="entry name" value="EUKARYOTIC TRANSLATION INITIATION FACTOR 4E HOMOLOGOUS PROTEIN, ISOFORM B"/>
    <property type="match status" value="1"/>
</dbReference>
<protein>
    <submittedName>
        <fullName evidence="3">Uncharacterized protein</fullName>
    </submittedName>
</protein>
<keyword evidence="1" id="KW-0396">Initiation factor</keyword>
<organism evidence="3 4">
    <name type="scientific">Brachionus calyciflorus</name>
    <dbReference type="NCBI Taxonomy" id="104777"/>
    <lineage>
        <taxon>Eukaryota</taxon>
        <taxon>Metazoa</taxon>
        <taxon>Spiralia</taxon>
        <taxon>Gnathifera</taxon>
        <taxon>Rotifera</taxon>
        <taxon>Eurotatoria</taxon>
        <taxon>Monogononta</taxon>
        <taxon>Pseudotrocha</taxon>
        <taxon>Ploima</taxon>
        <taxon>Brachionidae</taxon>
        <taxon>Brachionus</taxon>
    </lineage>
</organism>
<dbReference type="Proteomes" id="UP000663879">
    <property type="component" value="Unassembled WGS sequence"/>
</dbReference>
<dbReference type="InterPro" id="IPR019770">
    <property type="entry name" value="TIF_eIF_4E_CS"/>
</dbReference>
<keyword evidence="1" id="KW-0648">Protein biosynthesis</keyword>
<dbReference type="Pfam" id="PF01652">
    <property type="entry name" value="IF4E"/>
    <property type="match status" value="1"/>
</dbReference>
<evidence type="ECO:0000313" key="3">
    <source>
        <dbReference type="EMBL" id="CAF0952013.1"/>
    </source>
</evidence>
<keyword evidence="1" id="KW-0694">RNA-binding</keyword>
<gene>
    <name evidence="3" type="ORF">OXX778_LOCUS13995</name>
</gene>
<dbReference type="EMBL" id="CAJNOC010002798">
    <property type="protein sequence ID" value="CAF0952013.1"/>
    <property type="molecule type" value="Genomic_DNA"/>
</dbReference>
<dbReference type="Gene3D" id="3.30.760.10">
    <property type="entry name" value="RNA Cap, Translation Initiation Factor Eif4e"/>
    <property type="match status" value="1"/>
</dbReference>
<feature type="compositionally biased region" description="Polar residues" evidence="2">
    <location>
        <begin position="1"/>
        <end position="11"/>
    </location>
</feature>
<accession>A0A814D1A7</accession>